<gene>
    <name evidence="1" type="ORF">EUA04_20410</name>
</gene>
<evidence type="ECO:0000313" key="2">
    <source>
        <dbReference type="Proteomes" id="UP000294952"/>
    </source>
</evidence>
<protein>
    <submittedName>
        <fullName evidence="1">Uncharacterized protein</fullName>
    </submittedName>
</protein>
<comment type="caution">
    <text evidence="1">The sequence shown here is derived from an EMBL/GenBank/DDBJ whole genome shotgun (WGS) entry which is preliminary data.</text>
</comment>
<proteinExistence type="predicted"/>
<sequence>MYLSPQQMALADQAITETFQNCSIAWQAIPHWDTGDPGATKVRNDVVNAPGFIPIDTADEAFQVTLVQTADPTSDALMNEIIAATTQLAAVFDDAVLNTLVAAWGYVGTFTGSQQGLLNALIDARAFVEDHGFRAPSCLTTNTAGLKVLSSLKYGYPIVDSLLGTAHVNSLHRTSKWYQLGAAVKEDGSAPNTPVQLPVPAMVLLGRRQLIPHGGAYDASPGEEPVDLAVSVKPSLEVLGETPPSQIEMSVRIRYALRVKDKGAVAVLVGDPVVP</sequence>
<dbReference type="AlphaFoldDB" id="A0A4R5X5W0"/>
<dbReference type="Proteomes" id="UP000294952">
    <property type="component" value="Unassembled WGS sequence"/>
</dbReference>
<reference evidence="1 2" key="1">
    <citation type="submission" date="2019-01" db="EMBL/GenBank/DDBJ databases">
        <title>High-quality-draft genome sequences of five non-tuberculosis mycobacteriaceae isolated from a nosocomial environment.</title>
        <authorList>
            <person name="Tiago I."/>
            <person name="Alarico S."/>
            <person name="Pereira S.G."/>
            <person name="Coelho C."/>
            <person name="Maranha A."/>
            <person name="Empadinhas N."/>
        </authorList>
    </citation>
    <scope>NUCLEOTIDE SEQUENCE [LARGE SCALE GENOMIC DNA]</scope>
    <source>
        <strain evidence="1 2">22DIII</strain>
    </source>
</reference>
<evidence type="ECO:0000313" key="1">
    <source>
        <dbReference type="EMBL" id="TDL05884.1"/>
    </source>
</evidence>
<dbReference type="EMBL" id="SDLP01000006">
    <property type="protein sequence ID" value="TDL05884.1"/>
    <property type="molecule type" value="Genomic_DNA"/>
</dbReference>
<dbReference type="RefSeq" id="WP_133414413.1">
    <property type="nucleotide sequence ID" value="NZ_SDLP01000006.1"/>
</dbReference>
<organism evidence="1 2">
    <name type="scientific">Mycolicibacterium obuense</name>
    <dbReference type="NCBI Taxonomy" id="1807"/>
    <lineage>
        <taxon>Bacteria</taxon>
        <taxon>Bacillati</taxon>
        <taxon>Actinomycetota</taxon>
        <taxon>Actinomycetes</taxon>
        <taxon>Mycobacteriales</taxon>
        <taxon>Mycobacteriaceae</taxon>
        <taxon>Mycolicibacterium</taxon>
    </lineage>
</organism>
<accession>A0A4R5X5W0</accession>
<name>A0A4R5X5W0_9MYCO</name>